<feature type="transmembrane region" description="Helical" evidence="1">
    <location>
        <begin position="28"/>
        <end position="46"/>
    </location>
</feature>
<proteinExistence type="predicted"/>
<dbReference type="GeneID" id="11138714"/>
<keyword evidence="3" id="KW-1185">Reference proteome</keyword>
<evidence type="ECO:0000313" key="2">
    <source>
        <dbReference type="EMBL" id="AEM39384.1"/>
    </source>
</evidence>
<organism evidence="2 3">
    <name type="scientific">Pyrolobus fumarii (strain DSM 11204 / 1A)</name>
    <dbReference type="NCBI Taxonomy" id="694429"/>
    <lineage>
        <taxon>Archaea</taxon>
        <taxon>Thermoproteota</taxon>
        <taxon>Thermoprotei</taxon>
        <taxon>Desulfurococcales</taxon>
        <taxon>Pyrodictiaceae</taxon>
        <taxon>Pyrolobus</taxon>
    </lineage>
</organism>
<evidence type="ECO:0000256" key="1">
    <source>
        <dbReference type="SAM" id="Phobius"/>
    </source>
</evidence>
<feature type="transmembrane region" description="Helical" evidence="1">
    <location>
        <begin position="53"/>
        <end position="71"/>
    </location>
</feature>
<dbReference type="EMBL" id="CP002838">
    <property type="protein sequence ID" value="AEM39384.1"/>
    <property type="molecule type" value="Genomic_DNA"/>
</dbReference>
<evidence type="ECO:0000313" key="3">
    <source>
        <dbReference type="Proteomes" id="UP000001037"/>
    </source>
</evidence>
<dbReference type="KEGG" id="pfm:Pyrfu_1527"/>
<dbReference type="InParanoid" id="G0EHN1"/>
<keyword evidence="1" id="KW-0812">Transmembrane</keyword>
<sequence length="100" mass="10467">MAEILGIAGAALIVVAWAVALRMPPPPVGLSGLYAVGSLLLTLYAIRRGDPIFTLLNGLAFILAVVNVMRVRGVYRAGGLREQGVKRGGEANLQGDGQVR</sequence>
<gene>
    <name evidence="2" type="ordered locus">Pyrfu_1527</name>
</gene>
<keyword evidence="1" id="KW-0472">Membrane</keyword>
<reference evidence="2 3" key="1">
    <citation type="journal article" date="2011" name="Stand. Genomic Sci.">
        <title>Complete genome sequence of the hyperthermophilic chemolithoautotroph Pyrolobus fumarii type strain (1A).</title>
        <authorList>
            <person name="Anderson I."/>
            <person name="Goker M."/>
            <person name="Nolan M."/>
            <person name="Lucas S."/>
            <person name="Hammon N."/>
            <person name="Deshpande S."/>
            <person name="Cheng J.F."/>
            <person name="Tapia R."/>
            <person name="Han C."/>
            <person name="Goodwin L."/>
            <person name="Pitluck S."/>
            <person name="Huntemann M."/>
            <person name="Liolios K."/>
            <person name="Ivanova N."/>
            <person name="Pagani I."/>
            <person name="Mavromatis K."/>
            <person name="Ovchinikova G."/>
            <person name="Pati A."/>
            <person name="Chen A."/>
            <person name="Palaniappan K."/>
            <person name="Land M."/>
            <person name="Hauser L."/>
            <person name="Brambilla E.M."/>
            <person name="Huber H."/>
            <person name="Yasawong M."/>
            <person name="Rohde M."/>
            <person name="Spring S."/>
            <person name="Abt B."/>
            <person name="Sikorski J."/>
            <person name="Wirth R."/>
            <person name="Detter J.C."/>
            <person name="Woyke T."/>
            <person name="Bristow J."/>
            <person name="Eisen J.A."/>
            <person name="Markowitz V."/>
            <person name="Hugenholtz P."/>
            <person name="Kyrpides N.C."/>
            <person name="Klenk H.P."/>
            <person name="Lapidus A."/>
        </authorList>
    </citation>
    <scope>NUCLEOTIDE SEQUENCE [LARGE SCALE GENOMIC DNA]</scope>
    <source>
        <strain evidence="3">DSM 11204 / 1A</strain>
    </source>
</reference>
<protein>
    <submittedName>
        <fullName evidence="2">Uncharacterized protein</fullName>
    </submittedName>
</protein>
<dbReference type="AlphaFoldDB" id="G0EHN1"/>
<dbReference type="eggNOG" id="arCOG05661">
    <property type="taxonomic scope" value="Archaea"/>
</dbReference>
<accession>G0EHN1</accession>
<dbReference type="HOGENOM" id="CLU_166571_1_0_2"/>
<dbReference type="RefSeq" id="WP_014027061.1">
    <property type="nucleotide sequence ID" value="NC_015931.1"/>
</dbReference>
<keyword evidence="1" id="KW-1133">Transmembrane helix</keyword>
<dbReference type="Proteomes" id="UP000001037">
    <property type="component" value="Chromosome"/>
</dbReference>
<name>G0EHN1_PYRF1</name>
<dbReference type="STRING" id="694429.Pyrfu_1527"/>